<evidence type="ECO:0000256" key="16">
    <source>
        <dbReference type="ARBA" id="ARBA00030728"/>
    </source>
</evidence>
<dbReference type="PANTHER" id="PTHR31463">
    <property type="entry name" value="MACROPHAGE-EXPRESSED GENE 1 PROTEIN"/>
    <property type="match status" value="1"/>
</dbReference>
<gene>
    <name evidence="23" type="primary">MPEG1</name>
</gene>
<keyword evidence="7 21" id="KW-0732">Signal</keyword>
<organism evidence="23 24">
    <name type="scientific">Sphenodon punctatus</name>
    <name type="common">Tuatara</name>
    <name type="synonym">Hatteria punctata</name>
    <dbReference type="NCBI Taxonomy" id="8508"/>
    <lineage>
        <taxon>Eukaryota</taxon>
        <taxon>Metazoa</taxon>
        <taxon>Chordata</taxon>
        <taxon>Craniata</taxon>
        <taxon>Vertebrata</taxon>
        <taxon>Euteleostomi</taxon>
        <taxon>Lepidosauria</taxon>
        <taxon>Sphenodontia</taxon>
        <taxon>Sphenodontidae</taxon>
        <taxon>Sphenodon</taxon>
    </lineage>
</organism>
<comment type="subcellular location">
    <subcellularLocation>
        <location evidence="1">Cytoplasmic vesicle</location>
        <location evidence="1">Phagosome membrane</location>
        <topology evidence="1">Multi-pass membrane protein</topology>
    </subcellularLocation>
</comment>
<evidence type="ECO:0000256" key="21">
    <source>
        <dbReference type="SAM" id="SignalP"/>
    </source>
</evidence>
<dbReference type="GO" id="GO:0045087">
    <property type="term" value="P:innate immune response"/>
    <property type="evidence" value="ECO:0007669"/>
    <property type="project" value="UniProtKB-KW"/>
</dbReference>
<evidence type="ECO:0000256" key="19">
    <source>
        <dbReference type="SAM" id="MobiDB-lite"/>
    </source>
</evidence>
<evidence type="ECO:0000256" key="13">
    <source>
        <dbReference type="ARBA" id="ARBA00023157"/>
    </source>
</evidence>
<evidence type="ECO:0000256" key="12">
    <source>
        <dbReference type="ARBA" id="ARBA00023136"/>
    </source>
</evidence>
<evidence type="ECO:0000256" key="17">
    <source>
        <dbReference type="ARBA" id="ARBA00045657"/>
    </source>
</evidence>
<reference evidence="23" key="1">
    <citation type="submission" date="2025-08" db="UniProtKB">
        <authorList>
            <consortium name="Ensembl"/>
        </authorList>
    </citation>
    <scope>IDENTIFICATION</scope>
</reference>
<dbReference type="PANTHER" id="PTHR31463:SF4">
    <property type="entry name" value="MACROPHAGE-EXPRESSED GENE 1 PROTEIN"/>
    <property type="match status" value="1"/>
</dbReference>
<dbReference type="Pfam" id="PF01823">
    <property type="entry name" value="MACPF"/>
    <property type="match status" value="1"/>
</dbReference>
<dbReference type="GO" id="GO:0050830">
    <property type="term" value="P:defense response to Gram-positive bacterium"/>
    <property type="evidence" value="ECO:0007669"/>
    <property type="project" value="Ensembl"/>
</dbReference>
<evidence type="ECO:0000256" key="18">
    <source>
        <dbReference type="ARBA" id="ARBA00045689"/>
    </source>
</evidence>
<evidence type="ECO:0000256" key="9">
    <source>
        <dbReference type="ARBA" id="ARBA00022859"/>
    </source>
</evidence>
<dbReference type="AlphaFoldDB" id="A0A8D0LBG1"/>
<dbReference type="Proteomes" id="UP000694392">
    <property type="component" value="Unplaced"/>
</dbReference>
<evidence type="ECO:0000256" key="7">
    <source>
        <dbReference type="ARBA" id="ARBA00022729"/>
    </source>
</evidence>
<evidence type="ECO:0000313" key="23">
    <source>
        <dbReference type="Ensembl" id="ENSSPUP00000021591.1"/>
    </source>
</evidence>
<keyword evidence="15" id="KW-0968">Cytoplasmic vesicle</keyword>
<evidence type="ECO:0000256" key="14">
    <source>
        <dbReference type="ARBA" id="ARBA00023180"/>
    </source>
</evidence>
<comment type="function">
    <text evidence="18">Pore-forming protein involved in both innate and adaptive immunity. Plays a central role in antigen cross-presentation in dendritic cells by forming a pore in antigen-containing compartments, thereby promoting delivery of antigens for cross-presentation. Also involved in innate immune response following bacterial infection; shows antibacterial activity against a wide spectrum of Gram-positive, Gram-negative and acid-fast bacteria. Reduces the viability of the intracytosolic pathogen L.monocytogenes by inhibiting acidification of the phagocytic vacuole of host cells which restricts bacterial translocation from the vacuole to the cytosol. Required for the antibacterial activity of reactive oxygen species and nitric oxide.</text>
</comment>
<dbReference type="InterPro" id="IPR020864">
    <property type="entry name" value="MACPF"/>
</dbReference>
<evidence type="ECO:0000256" key="15">
    <source>
        <dbReference type="ARBA" id="ARBA00023329"/>
    </source>
</evidence>
<feature type="signal peptide" evidence="21">
    <location>
        <begin position="1"/>
        <end position="19"/>
    </location>
</feature>
<dbReference type="GO" id="GO:0061474">
    <property type="term" value="C:phagolysosome membrane"/>
    <property type="evidence" value="ECO:0007669"/>
    <property type="project" value="Ensembl"/>
</dbReference>
<evidence type="ECO:0000256" key="6">
    <source>
        <dbReference type="ARBA" id="ARBA00022692"/>
    </source>
</evidence>
<keyword evidence="11" id="KW-1064">Adaptive immunity</keyword>
<feature type="transmembrane region" description="Helical" evidence="20">
    <location>
        <begin position="658"/>
        <end position="677"/>
    </location>
</feature>
<proteinExistence type="inferred from homology"/>
<evidence type="ECO:0000256" key="8">
    <source>
        <dbReference type="ARBA" id="ARBA00022843"/>
    </source>
</evidence>
<dbReference type="InterPro" id="IPR039707">
    <property type="entry name" value="MPEG1"/>
</dbReference>
<dbReference type="PROSITE" id="PS51412">
    <property type="entry name" value="MACPF_2"/>
    <property type="match status" value="1"/>
</dbReference>
<dbReference type="GO" id="GO:0002479">
    <property type="term" value="P:antigen processing and presentation of exogenous peptide antigen via MHC class I, TAP-dependent"/>
    <property type="evidence" value="ECO:0007669"/>
    <property type="project" value="Ensembl"/>
</dbReference>
<comment type="similarity">
    <text evidence="2">Belongs to the MPEG1 family.</text>
</comment>
<name>A0A8D0LBG1_SPHPU</name>
<keyword evidence="8" id="KW-0832">Ubl conjugation</keyword>
<keyword evidence="10 20" id="KW-1133">Transmembrane helix</keyword>
<feature type="region of interest" description="Disordered" evidence="19">
    <location>
        <begin position="636"/>
        <end position="655"/>
    </location>
</feature>
<evidence type="ECO:0000256" key="1">
    <source>
        <dbReference type="ARBA" id="ARBA00004265"/>
    </source>
</evidence>
<sequence>MSIFTGVLLSWVLVVWVKGAEKPPGKAPTVGFEECKKALKLPMLEVLPGGGWDNLRNLDMGKVFSLNYTFCKTTEDGTYLIPDEVFTIARKHSNLEMNSEIIESWKNYQSTTSASINAELSLFSSINGKFASNFCKVKSHQVQEKAVTTRVQVRNLVYTVKLDPAATLDKGFQQQLVAIASHLENNQTRMANYMAEVLILNYGTHVITGVDAGASLVQEDHIKSTFLKDSWSMRSSITASAGASFHNIVNFKISDSLGMEDAFTKQYMSNRTNSRVESIGGVPFYPGITLKTWQEGIANQLVATDRSGLPLHFFITPSTLPELPGPLVKRLSRILESATRRYYTFNTYPGCTDAASPNFNFHANADDGSCEGAETNFTFGGAYQECVSLDGPDADVLCQDLEQKNPLTGAFSCPVGYAPVRLSSQQREEGYSHLDCHQRCFLGLFCKRVCKDVFWLSKVMFSTYWCAANGQIPENSGFLFGGLFSARSANPMTNAQSCPSSYYQLKLFDQLKVCVSTDYEMGRRYSVPFGGFFSCEKGNPLVESHKGTDTDPYPKRCPPGFSQHLALISDGCQVQYCVQAGLFTGGALPPARLPPFTHPPAMSLIATDTILITSSNGERSWVKDSETQLWKLGSPDEVSHTMKETGGTGRSLSGGETAGVTVAITTGLAVLIGLAVYGRRRYKKRGYGRVGEEQSLIPNTSEHSVTADLGETQLQDQEKQTV</sequence>
<dbReference type="Ensembl" id="ENSSPUT00000023011.1">
    <property type="protein sequence ID" value="ENSSPUP00000021591.1"/>
    <property type="gene ID" value="ENSSPUG00000016587.1"/>
</dbReference>
<dbReference type="GO" id="GO:0002250">
    <property type="term" value="P:adaptive immune response"/>
    <property type="evidence" value="ECO:0007669"/>
    <property type="project" value="UniProtKB-KW"/>
</dbReference>
<evidence type="ECO:0000256" key="10">
    <source>
        <dbReference type="ARBA" id="ARBA00022989"/>
    </source>
</evidence>
<feature type="chain" id="PRO_5033987831" description="Macrophage-expressed gene 1 protein" evidence="21">
    <location>
        <begin position="20"/>
        <end position="722"/>
    </location>
</feature>
<keyword evidence="12 20" id="KW-0472">Membrane</keyword>
<protein>
    <recommendedName>
        <fullName evidence="3">Macrophage-expressed gene 1 protein</fullName>
    </recommendedName>
    <alternativeName>
        <fullName evidence="16">Perforin-2</fullName>
    </alternativeName>
</protein>
<keyword evidence="14" id="KW-0325">Glycoprotein</keyword>
<feature type="domain" description="MACPF" evidence="22">
    <location>
        <begin position="31"/>
        <end position="346"/>
    </location>
</feature>
<keyword evidence="9" id="KW-0391">Immunity</keyword>
<evidence type="ECO:0000256" key="20">
    <source>
        <dbReference type="SAM" id="Phobius"/>
    </source>
</evidence>
<evidence type="ECO:0000313" key="24">
    <source>
        <dbReference type="Proteomes" id="UP000694392"/>
    </source>
</evidence>
<dbReference type="SMART" id="SM00457">
    <property type="entry name" value="MACPF"/>
    <property type="match status" value="1"/>
</dbReference>
<evidence type="ECO:0000256" key="4">
    <source>
        <dbReference type="ARBA" id="ARBA00022452"/>
    </source>
</evidence>
<keyword evidence="24" id="KW-1185">Reference proteome</keyword>
<evidence type="ECO:0000256" key="2">
    <source>
        <dbReference type="ARBA" id="ARBA00007256"/>
    </source>
</evidence>
<dbReference type="GO" id="GO:0050829">
    <property type="term" value="P:defense response to Gram-negative bacterium"/>
    <property type="evidence" value="ECO:0007669"/>
    <property type="project" value="Ensembl"/>
</dbReference>
<keyword evidence="4" id="KW-1134">Transmembrane beta strand</keyword>
<keyword evidence="6 20" id="KW-0812">Transmembrane</keyword>
<feature type="region of interest" description="Disordered" evidence="19">
    <location>
        <begin position="689"/>
        <end position="722"/>
    </location>
</feature>
<dbReference type="GO" id="GO:0022829">
    <property type="term" value="F:wide pore channel activity"/>
    <property type="evidence" value="ECO:0007669"/>
    <property type="project" value="Ensembl"/>
</dbReference>
<evidence type="ECO:0000256" key="11">
    <source>
        <dbReference type="ARBA" id="ARBA00023130"/>
    </source>
</evidence>
<keyword evidence="13" id="KW-1015">Disulfide bond</keyword>
<reference evidence="23" key="2">
    <citation type="submission" date="2025-09" db="UniProtKB">
        <authorList>
            <consortium name="Ensembl"/>
        </authorList>
    </citation>
    <scope>IDENTIFICATION</scope>
</reference>
<evidence type="ECO:0000259" key="22">
    <source>
        <dbReference type="PROSITE" id="PS51412"/>
    </source>
</evidence>
<comment type="function">
    <text evidence="17">Pore-forming protein that plays a central role in antigen cross-presentation in dendritic cells by mediating delivery of antigens for cross-presentation. Dendritic cells bridge innate and adaptive immunity by capturing exogenous antigens on MHC class-I molecules and presenting them to naive CD8(+) T-cells. Acts by forming a pore in antigen-containing compartments, promoting the release of antigens into the cytosol, enabling generation of MHCI:peptide complexes and T-cell priming.</text>
</comment>
<dbReference type="GeneTree" id="ENSGT00390000008048"/>
<evidence type="ECO:0000256" key="3">
    <source>
        <dbReference type="ARBA" id="ARBA00021365"/>
    </source>
</evidence>
<dbReference type="OMA" id="QTHEEGY"/>
<evidence type="ECO:0000256" key="5">
    <source>
        <dbReference type="ARBA" id="ARBA00022588"/>
    </source>
</evidence>
<keyword evidence="5" id="KW-0399">Innate immunity</keyword>
<accession>A0A8D0LBG1</accession>
<dbReference type="CDD" id="cd22579">
    <property type="entry name" value="MPEG1_P2"/>
    <property type="match status" value="1"/>
</dbReference>